<dbReference type="Gene3D" id="3.40.50.300">
    <property type="entry name" value="P-loop containing nucleotide triphosphate hydrolases"/>
    <property type="match status" value="1"/>
</dbReference>
<comment type="caution">
    <text evidence="3">The sequence shown here is derived from an EMBL/GenBank/DDBJ whole genome shotgun (WGS) entry which is preliminary data.</text>
</comment>
<dbReference type="CDD" id="cd00009">
    <property type="entry name" value="AAA"/>
    <property type="match status" value="1"/>
</dbReference>
<feature type="coiled-coil region" evidence="1">
    <location>
        <begin position="60"/>
        <end position="87"/>
    </location>
</feature>
<keyword evidence="1" id="KW-0175">Coiled coil</keyword>
<protein>
    <submittedName>
        <fullName evidence="3">DNA replication protein DnaC</fullName>
    </submittedName>
</protein>
<dbReference type="SUPFAM" id="SSF52540">
    <property type="entry name" value="P-loop containing nucleoside triphosphate hydrolases"/>
    <property type="match status" value="1"/>
</dbReference>
<dbReference type="InterPro" id="IPR003593">
    <property type="entry name" value="AAA+_ATPase"/>
</dbReference>
<dbReference type="AlphaFoldDB" id="A0A151B4L9"/>
<dbReference type="GO" id="GO:0006260">
    <property type="term" value="P:DNA replication"/>
    <property type="evidence" value="ECO:0007669"/>
    <property type="project" value="TreeGrafter"/>
</dbReference>
<dbReference type="PATRIC" id="fig|1121338.3.peg.1208"/>
<dbReference type="NCBIfam" id="NF005304">
    <property type="entry name" value="PRK06835.1"/>
    <property type="match status" value="1"/>
</dbReference>
<organism evidence="3 4">
    <name type="scientific">Clostridium tepidiprofundi DSM 19306</name>
    <dbReference type="NCBI Taxonomy" id="1121338"/>
    <lineage>
        <taxon>Bacteria</taxon>
        <taxon>Bacillati</taxon>
        <taxon>Bacillota</taxon>
        <taxon>Clostridia</taxon>
        <taxon>Eubacteriales</taxon>
        <taxon>Clostridiaceae</taxon>
        <taxon>Clostridium</taxon>
    </lineage>
</organism>
<dbReference type="Pfam" id="PF01695">
    <property type="entry name" value="IstB_IS21"/>
    <property type="match status" value="1"/>
</dbReference>
<feature type="coiled-coil region" evidence="1">
    <location>
        <begin position="2"/>
        <end position="29"/>
    </location>
</feature>
<sequence length="327" mass="38514">MIKGYQTKILKMYEEIREYEENNLRERREEIKKIIPEVLDIERKIGNLCIEVALLAFKNVEKREEYLSNLKKEITDLRIRKTELLVAHKYPMDYLNIHYHCNKCKDTGFIGTKKCSCYYKKLVQLYYEDSDLKDLLEQNNFSNFNIEYYDTHRISDGIDSPRQNMKKNLNIAHSFVKNFNHSNENLLFYGTSGTGKTFLSHCIAKELLDSGNLVVYRTAESLINDLREIKFNNAFNIEKLIMDCDLLIIDDLGSEPMTSSSKSDFFNFINKKLIKKKKMIISTNFSLEDILDLYSERMSSRLLGNFTICKFYGDDIRIKNNFNKIST</sequence>
<reference evidence="3 4" key="1">
    <citation type="submission" date="2016-02" db="EMBL/GenBank/DDBJ databases">
        <title>Genome sequence of Clostridium tepidiprofundi DSM 19306.</title>
        <authorList>
            <person name="Poehlein A."/>
            <person name="Daniel R."/>
        </authorList>
    </citation>
    <scope>NUCLEOTIDE SEQUENCE [LARGE SCALE GENOMIC DNA]</scope>
    <source>
        <strain evidence="3 4">DSM 19306</strain>
    </source>
</reference>
<evidence type="ECO:0000256" key="1">
    <source>
        <dbReference type="SAM" id="Coils"/>
    </source>
</evidence>
<dbReference type="RefSeq" id="WP_066823941.1">
    <property type="nucleotide sequence ID" value="NZ_LTBA01000009.1"/>
</dbReference>
<name>A0A151B4L9_9CLOT</name>
<dbReference type="EMBL" id="LTBA01000009">
    <property type="protein sequence ID" value="KYH34855.1"/>
    <property type="molecule type" value="Genomic_DNA"/>
</dbReference>
<dbReference type="GO" id="GO:0005524">
    <property type="term" value="F:ATP binding"/>
    <property type="evidence" value="ECO:0007669"/>
    <property type="project" value="InterPro"/>
</dbReference>
<dbReference type="STRING" id="1121338.CLTEP_11770"/>
<dbReference type="InterPro" id="IPR002611">
    <property type="entry name" value="IstB_ATP-bd"/>
</dbReference>
<accession>A0A151B4L9</accession>
<gene>
    <name evidence="3" type="primary">dnaC_1</name>
    <name evidence="3" type="ORF">CLTEP_11770</name>
</gene>
<feature type="domain" description="AAA+ ATPase" evidence="2">
    <location>
        <begin position="182"/>
        <end position="309"/>
    </location>
</feature>
<evidence type="ECO:0000313" key="4">
    <source>
        <dbReference type="Proteomes" id="UP000075531"/>
    </source>
</evidence>
<keyword evidence="4" id="KW-1185">Reference proteome</keyword>
<evidence type="ECO:0000313" key="3">
    <source>
        <dbReference type="EMBL" id="KYH34855.1"/>
    </source>
</evidence>
<dbReference type="Proteomes" id="UP000075531">
    <property type="component" value="Unassembled WGS sequence"/>
</dbReference>
<dbReference type="OrthoDB" id="9776217at2"/>
<dbReference type="PANTHER" id="PTHR30050:SF4">
    <property type="entry name" value="ATP-BINDING PROTEIN RV3427C IN INSERTION SEQUENCE-RELATED"/>
    <property type="match status" value="1"/>
</dbReference>
<dbReference type="PANTHER" id="PTHR30050">
    <property type="entry name" value="CHROMOSOMAL REPLICATION INITIATOR PROTEIN DNAA"/>
    <property type="match status" value="1"/>
</dbReference>
<evidence type="ECO:0000259" key="2">
    <source>
        <dbReference type="SMART" id="SM00382"/>
    </source>
</evidence>
<proteinExistence type="predicted"/>
<dbReference type="InterPro" id="IPR027417">
    <property type="entry name" value="P-loop_NTPase"/>
</dbReference>
<dbReference type="SMART" id="SM00382">
    <property type="entry name" value="AAA"/>
    <property type="match status" value="1"/>
</dbReference>